<dbReference type="STRING" id="1608583.BN1356_00926"/>
<organism evidence="2 3">
    <name type="scientific">Streptococcus varani</name>
    <dbReference type="NCBI Taxonomy" id="1608583"/>
    <lineage>
        <taxon>Bacteria</taxon>
        <taxon>Bacillati</taxon>
        <taxon>Bacillota</taxon>
        <taxon>Bacilli</taxon>
        <taxon>Lactobacillales</taxon>
        <taxon>Streptococcaceae</taxon>
        <taxon>Streptococcus</taxon>
    </lineage>
</organism>
<protein>
    <submittedName>
        <fullName evidence="2">Uncharacterized protein</fullName>
    </submittedName>
</protein>
<evidence type="ECO:0000256" key="1">
    <source>
        <dbReference type="SAM" id="MobiDB-lite"/>
    </source>
</evidence>
<sequence>MKVKVNNPFRDLKESVVRRKGEEFEVDDERFNELETRLPGFVEPVLENSEKKKSKKTKVEEDGTA</sequence>
<accession>A0A0E4CSI6</accession>
<dbReference type="OrthoDB" id="9769319at2"/>
<dbReference type="RefSeq" id="WP_093650219.1">
    <property type="nucleotide sequence ID" value="NZ_CTEN01000002.1"/>
</dbReference>
<gene>
    <name evidence="2" type="ORF">BN1356_00926</name>
</gene>
<dbReference type="AlphaFoldDB" id="A0A0E4CSI6"/>
<dbReference type="Proteomes" id="UP000198604">
    <property type="component" value="Unassembled WGS sequence"/>
</dbReference>
<keyword evidence="3" id="KW-1185">Reference proteome</keyword>
<evidence type="ECO:0000313" key="2">
    <source>
        <dbReference type="EMBL" id="CQR24582.1"/>
    </source>
</evidence>
<feature type="region of interest" description="Disordered" evidence="1">
    <location>
        <begin position="42"/>
        <end position="65"/>
    </location>
</feature>
<dbReference type="EMBL" id="CTEN01000002">
    <property type="protein sequence ID" value="CQR24582.1"/>
    <property type="molecule type" value="Genomic_DNA"/>
</dbReference>
<name>A0A0E4CSI6_9STRE</name>
<proteinExistence type="predicted"/>
<evidence type="ECO:0000313" key="3">
    <source>
        <dbReference type="Proteomes" id="UP000198604"/>
    </source>
</evidence>
<reference evidence="3" key="1">
    <citation type="submission" date="2015-03" db="EMBL/GenBank/DDBJ databases">
        <authorList>
            <person name="Urmite Genomes"/>
        </authorList>
    </citation>
    <scope>NUCLEOTIDE SEQUENCE [LARGE SCALE GENOMIC DNA]</scope>
    <source>
        <strain evidence="3">FF10</strain>
    </source>
</reference>